<name>M9R741_9RHOB</name>
<evidence type="ECO:0000313" key="1">
    <source>
        <dbReference type="EMBL" id="AGI67588.1"/>
    </source>
</evidence>
<keyword evidence="2" id="KW-1185">Reference proteome</keyword>
<dbReference type="HOGENOM" id="CLU_294890_0_0_5"/>
<sequence>MAMVTFSPGEIQALEKRFVKAWTGANSTPFIVDAPLNADDEKRAIELVRYIPAVKVFELCPTIACWGMLKGLSEGYDGSDRLVYRPISNFTGWPLHENHQRDALKSKFRKSGRSIGIPIFGTDPTDVFFGAVGPVKTMYADIANAFVRHALYFGLPAIEDTTSSRHWQRRAVAWYASGLTRLQKAVVFDVSSFLSRRFEAWRQGETPLSANEEELFEAFTSAVRDLGRGRKDLVGPPKLCWSADRLGLEPEKSQKHQTITIGKFPTQISGGERMTFAAPWQENLRWQCGASVECMEFAPKKGEVLVFDADTGKLFKRMPFGEEVINVAAEHLVALAAEDFECPSFGQAIPAKDHRYRVAWIEAGEVMTFASGAVVKTERPTESAMWIDGHVIGKSGGRTLYSATGRLVGCIDPEVGGKNRILRAVHSDDVKFATFTAAEDGSFEVSFKALGFLSSNRPGKVRFEVLAPGAAGDMKARSEITVSAWLWPAFDYSCDEITELPLPSNFSMGQSRGLRLEGGRLFVDLRTDGASPVLGLIFSDEVIEFDLFTRSETLTHNKVNTGTRAIVSRGALLSLGQENRHDTFRLTSGDKNCDLLVLGEIIRRPFLGAQSYEVPASHLQNKPSADDRIALKRDTGEIIVFARLRRVDDPVEVHIEVGGAQTLLRFKTQSVIDAVRVVLLDAKGHITEGEIPIGRIPVDGNLLSHVSASMSEVDGFVSIDFDNRGFILPTRAEIYGREEGARLFRLVTDASGAPLAVGLGDEGPCASSVRLADLARLAAKATHAALEEQMSSSVGMAYASVLTELGARRMVGAIKPVLNVEKSDDLTPRHDLVGLAPWIFQAPGSAFGDLSPESGLTALAGMVDVPDLADPPDPRISQPLTSWLERLQIDVALPEQVSAQKLSNALNSARFRMRVTDLRVLLGSNSTATVAGAIIEPWRGEGTLLRSFEKDGGGDDRVTKIAYVVESFARSCALGEADEFVRAVTYRTGFDCTDVGRALTLMMRADVEVFVYFKNLWTAGLKQGTTK</sequence>
<dbReference type="OrthoDB" id="8430226at2"/>
<dbReference type="RefSeq" id="WP_015499614.1">
    <property type="nucleotide sequence ID" value="NC_020911.1"/>
</dbReference>
<accession>M9R741</accession>
<organism evidence="1 2">
    <name type="scientific">Octadecabacter antarcticus 307</name>
    <dbReference type="NCBI Taxonomy" id="391626"/>
    <lineage>
        <taxon>Bacteria</taxon>
        <taxon>Pseudomonadati</taxon>
        <taxon>Pseudomonadota</taxon>
        <taxon>Alphaproteobacteria</taxon>
        <taxon>Rhodobacterales</taxon>
        <taxon>Roseobacteraceae</taxon>
        <taxon>Octadecabacter</taxon>
    </lineage>
</organism>
<dbReference type="EMBL" id="CP003740">
    <property type="protein sequence ID" value="AGI67588.1"/>
    <property type="molecule type" value="Genomic_DNA"/>
</dbReference>
<dbReference type="AlphaFoldDB" id="M9R741"/>
<proteinExistence type="predicted"/>
<protein>
    <submittedName>
        <fullName evidence="1">Uncharacterized protein</fullName>
    </submittedName>
</protein>
<dbReference type="eggNOG" id="ENOG5033T6N">
    <property type="taxonomic scope" value="Bacteria"/>
</dbReference>
<dbReference type="STRING" id="391626.OAN307_c19390"/>
<evidence type="ECO:0000313" key="2">
    <source>
        <dbReference type="Proteomes" id="UP000005307"/>
    </source>
</evidence>
<dbReference type="KEGG" id="oat:OAN307_c19390"/>
<dbReference type="Proteomes" id="UP000005307">
    <property type="component" value="Chromosome"/>
</dbReference>
<reference evidence="1 2" key="1">
    <citation type="journal article" date="2013" name="PLoS ONE">
        <title>Poles Apart: Arctic and Antarctic Octadecabacter strains Share High Genome Plasticity and a New Type of Xanthorhodopsin.</title>
        <authorList>
            <person name="Vollmers J."/>
            <person name="Voget S."/>
            <person name="Dietrich S."/>
            <person name="Gollnow K."/>
            <person name="Smits M."/>
            <person name="Meyer K."/>
            <person name="Brinkhoff T."/>
            <person name="Simon M."/>
            <person name="Daniel R."/>
        </authorList>
    </citation>
    <scope>NUCLEOTIDE SEQUENCE [LARGE SCALE GENOMIC DNA]</scope>
    <source>
        <strain evidence="1 2">307</strain>
    </source>
</reference>
<gene>
    <name evidence="1" type="ORF">OAN307_c19390</name>
</gene>